<dbReference type="RefSeq" id="WP_145192437.1">
    <property type="nucleotide sequence ID" value="NZ_CP036266.1"/>
</dbReference>
<evidence type="ECO:0000313" key="1">
    <source>
        <dbReference type="EMBL" id="QDT24073.1"/>
    </source>
</evidence>
<proteinExistence type="predicted"/>
<gene>
    <name evidence="1" type="ORF">HG66A1_58990</name>
</gene>
<evidence type="ECO:0000313" key="2">
    <source>
        <dbReference type="Proteomes" id="UP000320421"/>
    </source>
</evidence>
<keyword evidence="2" id="KW-1185">Reference proteome</keyword>
<dbReference type="AlphaFoldDB" id="A0A517PXH3"/>
<protein>
    <submittedName>
        <fullName evidence="1">Uncharacterized protein</fullName>
    </submittedName>
</protein>
<name>A0A517PXH3_9PLAN</name>
<organism evidence="1 2">
    <name type="scientific">Gimesia chilikensis</name>
    <dbReference type="NCBI Taxonomy" id="2605989"/>
    <lineage>
        <taxon>Bacteria</taxon>
        <taxon>Pseudomonadati</taxon>
        <taxon>Planctomycetota</taxon>
        <taxon>Planctomycetia</taxon>
        <taxon>Planctomycetales</taxon>
        <taxon>Planctomycetaceae</taxon>
        <taxon>Gimesia</taxon>
    </lineage>
</organism>
<dbReference type="Proteomes" id="UP000320421">
    <property type="component" value="Chromosome"/>
</dbReference>
<dbReference type="EMBL" id="CP036266">
    <property type="protein sequence ID" value="QDT24073.1"/>
    <property type="molecule type" value="Genomic_DNA"/>
</dbReference>
<sequence>MSISYILTPVTPQLLEWGRECGVPISLETPAGRTVTRSDLAQVLESLAGFTGDVRGTEEDFTASIASEEMIDWEYKSDDPLLNQAFGGPHTSPRESADIYRLHPPDQSPSLSFQGHLTLIVRIASELAKHCGPQAAFATSDGIPAFFLPDQQTPVWNEPWLDEG</sequence>
<dbReference type="OrthoDB" id="266119at2"/>
<reference evidence="1 2" key="1">
    <citation type="submission" date="2019-02" db="EMBL/GenBank/DDBJ databases">
        <title>Deep-cultivation of Planctomycetes and their phenomic and genomic characterization uncovers novel biology.</title>
        <authorList>
            <person name="Wiegand S."/>
            <person name="Jogler M."/>
            <person name="Boedeker C."/>
            <person name="Pinto D."/>
            <person name="Vollmers J."/>
            <person name="Rivas-Marin E."/>
            <person name="Kohn T."/>
            <person name="Peeters S.H."/>
            <person name="Heuer A."/>
            <person name="Rast P."/>
            <person name="Oberbeckmann S."/>
            <person name="Bunk B."/>
            <person name="Jeske O."/>
            <person name="Meyerdierks A."/>
            <person name="Storesund J.E."/>
            <person name="Kallscheuer N."/>
            <person name="Luecker S."/>
            <person name="Lage O.M."/>
            <person name="Pohl T."/>
            <person name="Merkel B.J."/>
            <person name="Hornburger P."/>
            <person name="Mueller R.-W."/>
            <person name="Bruemmer F."/>
            <person name="Labrenz M."/>
            <person name="Spormann A.M."/>
            <person name="Op den Camp H."/>
            <person name="Overmann J."/>
            <person name="Amann R."/>
            <person name="Jetten M.S.M."/>
            <person name="Mascher T."/>
            <person name="Medema M.H."/>
            <person name="Devos D.P."/>
            <person name="Kaster A.-K."/>
            <person name="Ovreas L."/>
            <person name="Rohde M."/>
            <person name="Galperin M.Y."/>
            <person name="Jogler C."/>
        </authorList>
    </citation>
    <scope>NUCLEOTIDE SEQUENCE [LARGE SCALE GENOMIC DNA]</scope>
    <source>
        <strain evidence="1 2">HG66A1</strain>
    </source>
</reference>
<accession>A0A517PXH3</accession>